<organism evidence="1 2">
    <name type="scientific">Vibrio variabilis</name>
    <dbReference type="NCBI Taxonomy" id="990271"/>
    <lineage>
        <taxon>Bacteria</taxon>
        <taxon>Pseudomonadati</taxon>
        <taxon>Pseudomonadota</taxon>
        <taxon>Gammaproteobacteria</taxon>
        <taxon>Vibrionales</taxon>
        <taxon>Vibrionaceae</taxon>
        <taxon>Vibrio</taxon>
    </lineage>
</organism>
<accession>A0ABQ0J9Y2</accession>
<evidence type="ECO:0000313" key="1">
    <source>
        <dbReference type="EMBL" id="GAL25055.1"/>
    </source>
</evidence>
<proteinExistence type="predicted"/>
<reference evidence="2" key="2">
    <citation type="submission" date="2014-09" db="EMBL/GenBank/DDBJ databases">
        <authorList>
            <consortium name="NBRP consortium"/>
            <person name="Sawabe T."/>
            <person name="Meirelles P."/>
            <person name="Nakanishi M."/>
            <person name="Sayaka M."/>
            <person name="Hattori M."/>
            <person name="Ohkuma M."/>
        </authorList>
    </citation>
    <scope>NUCLEOTIDE SEQUENCE [LARGE SCALE GENOMIC DNA]</scope>
    <source>
        <strain evidence="2">JCM 19239</strain>
    </source>
</reference>
<sequence length="38" mass="4424">MKGDDFPIAEIRMYDIDAQRQDNVAVLVDYVVKLMLHT</sequence>
<reference evidence="2" key="1">
    <citation type="submission" date="2014-09" db="EMBL/GenBank/DDBJ databases">
        <title>Vibrio variabilis JCM 19239. (C206) whole genome shotgun sequence.</title>
        <authorList>
            <person name="Sawabe T."/>
            <person name="Meirelles P."/>
            <person name="Nakanishi M."/>
            <person name="Sayaka M."/>
            <person name="Hattori M."/>
            <person name="Ohkuma M."/>
        </authorList>
    </citation>
    <scope>NUCLEOTIDE SEQUENCE [LARGE SCALE GENOMIC DNA]</scope>
    <source>
        <strain evidence="2">JCM 19239</strain>
    </source>
</reference>
<gene>
    <name evidence="1" type="ORF">JCM19239_5882</name>
</gene>
<dbReference type="EMBL" id="BBMS01000007">
    <property type="protein sequence ID" value="GAL25055.1"/>
    <property type="molecule type" value="Genomic_DNA"/>
</dbReference>
<protein>
    <submittedName>
        <fullName evidence="1">Uncharacterized protein</fullName>
    </submittedName>
</protein>
<comment type="caution">
    <text evidence="1">The sequence shown here is derived from an EMBL/GenBank/DDBJ whole genome shotgun (WGS) entry which is preliminary data.</text>
</comment>
<dbReference type="Proteomes" id="UP000029223">
    <property type="component" value="Unassembled WGS sequence"/>
</dbReference>
<keyword evidence="2" id="KW-1185">Reference proteome</keyword>
<name>A0ABQ0J9Y2_9VIBR</name>
<evidence type="ECO:0000313" key="2">
    <source>
        <dbReference type="Proteomes" id="UP000029223"/>
    </source>
</evidence>